<dbReference type="SUPFAM" id="SSF52172">
    <property type="entry name" value="CheY-like"/>
    <property type="match status" value="1"/>
</dbReference>
<dbReference type="Pfam" id="PF00072">
    <property type="entry name" value="Response_reg"/>
    <property type="match status" value="1"/>
</dbReference>
<sequence>MTSKYILLIDDEKRLSSVIQMCLQKLGGWKVLTAESGREGLSKAETEKPDAILLDLMMPDMDGMAVLRELQANPNTAEIPVILLTAKVQSANQNQYAQLKIAGVIGKPFDPLKLASQVAQTLGWQED</sequence>
<proteinExistence type="predicted"/>
<dbReference type="InterPro" id="IPR001789">
    <property type="entry name" value="Sig_transdc_resp-reg_receiver"/>
</dbReference>
<feature type="domain" description="Response regulatory" evidence="3">
    <location>
        <begin position="5"/>
        <end position="122"/>
    </location>
</feature>
<gene>
    <name evidence="4" type="ORF">ACE1B6_27610</name>
</gene>
<dbReference type="PROSITE" id="PS50110">
    <property type="entry name" value="RESPONSE_REGULATORY"/>
    <property type="match status" value="1"/>
</dbReference>
<keyword evidence="1 2" id="KW-0597">Phosphoprotein</keyword>
<dbReference type="InterPro" id="IPR011006">
    <property type="entry name" value="CheY-like_superfamily"/>
</dbReference>
<dbReference type="PANTHER" id="PTHR44591">
    <property type="entry name" value="STRESS RESPONSE REGULATOR PROTEIN 1"/>
    <property type="match status" value="1"/>
</dbReference>
<dbReference type="Gene3D" id="3.40.50.2300">
    <property type="match status" value="1"/>
</dbReference>
<evidence type="ECO:0000313" key="4">
    <source>
        <dbReference type="EMBL" id="MFB2939038.1"/>
    </source>
</evidence>
<dbReference type="RefSeq" id="WP_413260514.1">
    <property type="nucleotide sequence ID" value="NZ_JBHFNS010000093.1"/>
</dbReference>
<dbReference type="SMART" id="SM00448">
    <property type="entry name" value="REC"/>
    <property type="match status" value="1"/>
</dbReference>
<evidence type="ECO:0000256" key="2">
    <source>
        <dbReference type="PROSITE-ProRule" id="PRU00169"/>
    </source>
</evidence>
<evidence type="ECO:0000313" key="5">
    <source>
        <dbReference type="Proteomes" id="UP001576776"/>
    </source>
</evidence>
<reference evidence="4 5" key="1">
    <citation type="submission" date="2024-09" db="EMBL/GenBank/DDBJ databases">
        <title>Floridaenema gen nov. (Aerosakkonemataceae, Aerosakkonematales ord. nov., Cyanobacteria) from benthic tropical and subtropical fresh waters, with the description of four new species.</title>
        <authorList>
            <person name="Moretto J.A."/>
            <person name="Berthold D.E."/>
            <person name="Lefler F.W."/>
            <person name="Huang I.-S."/>
            <person name="Laughinghouse H. IV."/>
        </authorList>
    </citation>
    <scope>NUCLEOTIDE SEQUENCE [LARGE SCALE GENOMIC DNA]</scope>
    <source>
        <strain evidence="4 5">BLCC-F154</strain>
    </source>
</reference>
<organism evidence="4 5">
    <name type="scientific">Floridaenema fluviatile BLCC-F154</name>
    <dbReference type="NCBI Taxonomy" id="3153640"/>
    <lineage>
        <taxon>Bacteria</taxon>
        <taxon>Bacillati</taxon>
        <taxon>Cyanobacteriota</taxon>
        <taxon>Cyanophyceae</taxon>
        <taxon>Oscillatoriophycideae</taxon>
        <taxon>Aerosakkonematales</taxon>
        <taxon>Aerosakkonemataceae</taxon>
        <taxon>Floridanema</taxon>
        <taxon>Floridanema fluviatile</taxon>
    </lineage>
</organism>
<dbReference type="CDD" id="cd17552">
    <property type="entry name" value="REC_RR468-like"/>
    <property type="match status" value="1"/>
</dbReference>
<keyword evidence="5" id="KW-1185">Reference proteome</keyword>
<evidence type="ECO:0000256" key="1">
    <source>
        <dbReference type="ARBA" id="ARBA00022553"/>
    </source>
</evidence>
<dbReference type="EMBL" id="JBHFNS010000093">
    <property type="protein sequence ID" value="MFB2939038.1"/>
    <property type="molecule type" value="Genomic_DNA"/>
</dbReference>
<dbReference type="InterPro" id="IPR050595">
    <property type="entry name" value="Bact_response_regulator"/>
</dbReference>
<accession>A0ABV4YKK9</accession>
<protein>
    <submittedName>
        <fullName evidence="4">Response regulator</fullName>
    </submittedName>
</protein>
<comment type="caution">
    <text evidence="4">The sequence shown here is derived from an EMBL/GenBank/DDBJ whole genome shotgun (WGS) entry which is preliminary data.</text>
</comment>
<evidence type="ECO:0000259" key="3">
    <source>
        <dbReference type="PROSITE" id="PS50110"/>
    </source>
</evidence>
<dbReference type="PANTHER" id="PTHR44591:SF22">
    <property type="entry name" value="CHEY SUBFAMILY"/>
    <property type="match status" value="1"/>
</dbReference>
<name>A0ABV4YKK9_9CYAN</name>
<dbReference type="Proteomes" id="UP001576776">
    <property type="component" value="Unassembled WGS sequence"/>
</dbReference>
<feature type="modified residue" description="4-aspartylphosphate" evidence="2">
    <location>
        <position position="55"/>
    </location>
</feature>